<feature type="compositionally biased region" description="Basic and acidic residues" evidence="1">
    <location>
        <begin position="100"/>
        <end position="109"/>
    </location>
</feature>
<dbReference type="EMBL" id="JAVFWL010000004">
    <property type="protein sequence ID" value="KAK6746611.1"/>
    <property type="molecule type" value="Genomic_DNA"/>
</dbReference>
<keyword evidence="4" id="KW-1185">Reference proteome</keyword>
<accession>A0ABR1D939</accession>
<sequence length="123" mass="13949">MSVKDVAKKSRANVSPPLSFLPSAPHVCGRAIILPILIILTLLYCVKHNPYSTHVLVDFTSFCYWDWDSVVQRSCRRKSTILSILTAPQTTISSSRKRQDHQTRNVKSEQKTDILLLSIMEAH</sequence>
<evidence type="ECO:0000256" key="1">
    <source>
        <dbReference type="SAM" id="MobiDB-lite"/>
    </source>
</evidence>
<protein>
    <submittedName>
        <fullName evidence="3">Uncharacterized protein</fullName>
    </submittedName>
</protein>
<proteinExistence type="predicted"/>
<reference evidence="3 4" key="1">
    <citation type="submission" date="2023-08" db="EMBL/GenBank/DDBJ databases">
        <title>A Necator americanus chromosomal reference genome.</title>
        <authorList>
            <person name="Ilik V."/>
            <person name="Petrzelkova K.J."/>
            <person name="Pardy F."/>
            <person name="Fuh T."/>
            <person name="Niatou-Singa F.S."/>
            <person name="Gouil Q."/>
            <person name="Baker L."/>
            <person name="Ritchie M.E."/>
            <person name="Jex A.R."/>
            <person name="Gazzola D."/>
            <person name="Li H."/>
            <person name="Toshio Fujiwara R."/>
            <person name="Zhan B."/>
            <person name="Aroian R.V."/>
            <person name="Pafco B."/>
            <person name="Schwarz E.M."/>
        </authorList>
    </citation>
    <scope>NUCLEOTIDE SEQUENCE [LARGE SCALE GENOMIC DNA]</scope>
    <source>
        <strain evidence="3 4">Aroian</strain>
        <tissue evidence="3">Whole animal</tissue>
    </source>
</reference>
<name>A0ABR1D939_NECAM</name>
<organism evidence="3 4">
    <name type="scientific">Necator americanus</name>
    <name type="common">Human hookworm</name>
    <dbReference type="NCBI Taxonomy" id="51031"/>
    <lineage>
        <taxon>Eukaryota</taxon>
        <taxon>Metazoa</taxon>
        <taxon>Ecdysozoa</taxon>
        <taxon>Nematoda</taxon>
        <taxon>Chromadorea</taxon>
        <taxon>Rhabditida</taxon>
        <taxon>Rhabditina</taxon>
        <taxon>Rhabditomorpha</taxon>
        <taxon>Strongyloidea</taxon>
        <taxon>Ancylostomatidae</taxon>
        <taxon>Bunostominae</taxon>
        <taxon>Necator</taxon>
    </lineage>
</organism>
<evidence type="ECO:0000313" key="4">
    <source>
        <dbReference type="Proteomes" id="UP001303046"/>
    </source>
</evidence>
<feature type="transmembrane region" description="Helical" evidence="2">
    <location>
        <begin position="24"/>
        <end position="46"/>
    </location>
</feature>
<feature type="region of interest" description="Disordered" evidence="1">
    <location>
        <begin position="90"/>
        <end position="109"/>
    </location>
</feature>
<keyword evidence="2" id="KW-1133">Transmembrane helix</keyword>
<keyword evidence="2" id="KW-0812">Transmembrane</keyword>
<dbReference type="Proteomes" id="UP001303046">
    <property type="component" value="Unassembled WGS sequence"/>
</dbReference>
<gene>
    <name evidence="3" type="primary">Necator_chrIV.g13386</name>
    <name evidence="3" type="ORF">RB195_000095</name>
</gene>
<evidence type="ECO:0000313" key="3">
    <source>
        <dbReference type="EMBL" id="KAK6746611.1"/>
    </source>
</evidence>
<evidence type="ECO:0000256" key="2">
    <source>
        <dbReference type="SAM" id="Phobius"/>
    </source>
</evidence>
<comment type="caution">
    <text evidence="3">The sequence shown here is derived from an EMBL/GenBank/DDBJ whole genome shotgun (WGS) entry which is preliminary data.</text>
</comment>
<keyword evidence="2" id="KW-0472">Membrane</keyword>